<gene>
    <name evidence="2" type="ORF">OSTQU699_LOCUS2398</name>
</gene>
<accession>A0A8S1IQH7</accession>
<evidence type="ECO:0000313" key="3">
    <source>
        <dbReference type="Proteomes" id="UP000708148"/>
    </source>
</evidence>
<protein>
    <submittedName>
        <fullName evidence="2">Uncharacterized protein</fullName>
    </submittedName>
</protein>
<feature type="compositionally biased region" description="Basic and acidic residues" evidence="1">
    <location>
        <begin position="76"/>
        <end position="98"/>
    </location>
</feature>
<dbReference type="Proteomes" id="UP000708148">
    <property type="component" value="Unassembled WGS sequence"/>
</dbReference>
<feature type="compositionally biased region" description="Low complexity" evidence="1">
    <location>
        <begin position="283"/>
        <end position="292"/>
    </location>
</feature>
<evidence type="ECO:0000313" key="2">
    <source>
        <dbReference type="EMBL" id="CAD7697037.1"/>
    </source>
</evidence>
<evidence type="ECO:0000256" key="1">
    <source>
        <dbReference type="SAM" id="MobiDB-lite"/>
    </source>
</evidence>
<organism evidence="2 3">
    <name type="scientific">Ostreobium quekettii</name>
    <dbReference type="NCBI Taxonomy" id="121088"/>
    <lineage>
        <taxon>Eukaryota</taxon>
        <taxon>Viridiplantae</taxon>
        <taxon>Chlorophyta</taxon>
        <taxon>core chlorophytes</taxon>
        <taxon>Ulvophyceae</taxon>
        <taxon>TCBD clade</taxon>
        <taxon>Bryopsidales</taxon>
        <taxon>Ostreobineae</taxon>
        <taxon>Ostreobiaceae</taxon>
        <taxon>Ostreobium</taxon>
    </lineage>
</organism>
<feature type="region of interest" description="Disordered" evidence="1">
    <location>
        <begin position="1"/>
        <end position="315"/>
    </location>
</feature>
<comment type="caution">
    <text evidence="2">The sequence shown here is derived from an EMBL/GenBank/DDBJ whole genome shotgun (WGS) entry which is preliminary data.</text>
</comment>
<feature type="compositionally biased region" description="Low complexity" evidence="1">
    <location>
        <begin position="15"/>
        <end position="28"/>
    </location>
</feature>
<feature type="compositionally biased region" description="Low complexity" evidence="1">
    <location>
        <begin position="232"/>
        <end position="252"/>
    </location>
</feature>
<name>A0A8S1IQH7_9CHLO</name>
<proteinExistence type="predicted"/>
<feature type="region of interest" description="Disordered" evidence="1">
    <location>
        <begin position="357"/>
        <end position="402"/>
    </location>
</feature>
<reference evidence="2" key="1">
    <citation type="submission" date="2020-12" db="EMBL/GenBank/DDBJ databases">
        <authorList>
            <person name="Iha C."/>
        </authorList>
    </citation>
    <scope>NUCLEOTIDE SEQUENCE</scope>
</reference>
<feature type="compositionally biased region" description="Acidic residues" evidence="1">
    <location>
        <begin position="273"/>
        <end position="282"/>
    </location>
</feature>
<dbReference type="AlphaFoldDB" id="A0A8S1IQH7"/>
<sequence length="583" mass="60949">MGKLKELQAKGHTPAASNSSQEQQQQAANEDKAVSGPDVIMEATGDSPQDSREEETIPGTPIPDGSEPCDGVQADVVEHRPESIGRGNSEDASDKVNSSHEIANGDDERLCRDDGGQGKRESEATADSESEQSRNDEDAEEQMLDAEFQDKGSEEDGVGIVPAVGNAVSPKAEQSVEKSESRSTAAAISDAEIEGGSSGSGSQQIGADSHHTAADSEPQSSASFDKAESMDVGRSTVSSSSGDVSSPSESVGNEQGTASGYDDGGPEFQQEGSADDDLDVEVVDVNAADDPVPWASTLSPDPGEGGCPADTMAREGDHADCMPEFVDEVNNEMQDELNDGPLPVAAMEYTTSGGVLQSGAVDANAKDTESRERMKGHGSDGAAWAASVSDPSKSLAEELGEAADCTPPGCHRYLDDNMQQGVATTEQMESFRGEQMGDEAMNDGSSDVFKKVEMGRQEQGAPGIGEVDLSADELVVDEEYPEGSDGGRPEPQLAVFGEQLHGIDQADLQPSVQRGEGMPSIQDNGGTDPYLELPLPESENYRTMAGNQSAGPLLGPHIPEPKSSSQPFDRGVEPGQLEDGQEP</sequence>
<keyword evidence="3" id="KW-1185">Reference proteome</keyword>
<feature type="region of interest" description="Disordered" evidence="1">
    <location>
        <begin position="505"/>
        <end position="583"/>
    </location>
</feature>
<feature type="compositionally biased region" description="Basic and acidic residues" evidence="1">
    <location>
        <begin position="106"/>
        <end position="123"/>
    </location>
</feature>
<dbReference type="EMBL" id="CAJHUC010000595">
    <property type="protein sequence ID" value="CAD7697037.1"/>
    <property type="molecule type" value="Genomic_DNA"/>
</dbReference>
<feature type="compositionally biased region" description="Basic and acidic residues" evidence="1">
    <location>
        <begin position="364"/>
        <end position="378"/>
    </location>
</feature>